<dbReference type="PANTHER" id="PTHR42724">
    <property type="entry name" value="TETRAACYLDISACCHARIDE 4'-KINASE"/>
    <property type="match status" value="1"/>
</dbReference>
<dbReference type="GO" id="GO:0005886">
    <property type="term" value="C:plasma membrane"/>
    <property type="evidence" value="ECO:0007669"/>
    <property type="project" value="TreeGrafter"/>
</dbReference>
<evidence type="ECO:0000256" key="11">
    <source>
        <dbReference type="ARBA" id="ARBA00023098"/>
    </source>
</evidence>
<evidence type="ECO:0000256" key="4">
    <source>
        <dbReference type="ARBA" id="ARBA00016436"/>
    </source>
</evidence>
<comment type="function">
    <text evidence="1 13">Transfers the gamma-phosphate of ATP to the 4'-position of a tetraacyldisaccharide 1-phosphate intermediate (termed DS-1-P) to form tetraacyldisaccharide 1,4'-bis-phosphate (lipid IVA).</text>
</comment>
<dbReference type="Proteomes" id="UP000027284">
    <property type="component" value="Unassembled WGS sequence"/>
</dbReference>
<keyword evidence="15" id="KW-1185">Reference proteome</keyword>
<dbReference type="EMBL" id="JMFG01000007">
    <property type="protein sequence ID" value="KDA54497.1"/>
    <property type="molecule type" value="Genomic_DNA"/>
</dbReference>
<evidence type="ECO:0000256" key="1">
    <source>
        <dbReference type="ARBA" id="ARBA00002274"/>
    </source>
</evidence>
<evidence type="ECO:0000256" key="2">
    <source>
        <dbReference type="ARBA" id="ARBA00004870"/>
    </source>
</evidence>
<keyword evidence="8 13" id="KW-0547">Nucleotide-binding</keyword>
<keyword evidence="6 13" id="KW-0441">Lipid A biosynthesis</keyword>
<protein>
    <recommendedName>
        <fullName evidence="4 13">Tetraacyldisaccharide 4'-kinase</fullName>
        <ecNumber evidence="3 13">2.7.1.130</ecNumber>
    </recommendedName>
    <alternativeName>
        <fullName evidence="12 13">Lipid A 4'-kinase</fullName>
    </alternativeName>
</protein>
<accession>A0A062XPI6</accession>
<dbReference type="GO" id="GO:0009244">
    <property type="term" value="P:lipopolysaccharide core region biosynthetic process"/>
    <property type="evidence" value="ECO:0007669"/>
    <property type="project" value="TreeGrafter"/>
</dbReference>
<evidence type="ECO:0000256" key="9">
    <source>
        <dbReference type="ARBA" id="ARBA00022777"/>
    </source>
</evidence>
<dbReference type="SUPFAM" id="SSF52540">
    <property type="entry name" value="P-loop containing nucleoside triphosphate hydrolases"/>
    <property type="match status" value="1"/>
</dbReference>
<evidence type="ECO:0000256" key="12">
    <source>
        <dbReference type="ARBA" id="ARBA00029757"/>
    </source>
</evidence>
<dbReference type="InterPro" id="IPR003758">
    <property type="entry name" value="LpxK"/>
</dbReference>
<proteinExistence type="inferred from homology"/>
<dbReference type="Pfam" id="PF02606">
    <property type="entry name" value="LpxK"/>
    <property type="match status" value="1"/>
</dbReference>
<reference evidence="14 15" key="1">
    <citation type="submission" date="2014-04" db="EMBL/GenBank/DDBJ databases">
        <title>The Genome Sequence of Thermoanaerobaculum aquaticum MP-01, The First Cultivated Group 23 Acidobacterium.</title>
        <authorList>
            <person name="Stamps B.W."/>
            <person name="Losey N.A."/>
            <person name="Lawson P.A."/>
            <person name="Stevenson B.S."/>
        </authorList>
    </citation>
    <scope>NUCLEOTIDE SEQUENCE [LARGE SCALE GENOMIC DNA]</scope>
    <source>
        <strain evidence="14 15">MP-01</strain>
    </source>
</reference>
<comment type="similarity">
    <text evidence="13">Belongs to the LpxK family.</text>
</comment>
<dbReference type="PANTHER" id="PTHR42724:SF1">
    <property type="entry name" value="TETRAACYLDISACCHARIDE 4'-KINASE, MITOCHONDRIAL-RELATED"/>
    <property type="match status" value="1"/>
</dbReference>
<dbReference type="GO" id="GO:0009029">
    <property type="term" value="F:lipid-A 4'-kinase activity"/>
    <property type="evidence" value="ECO:0007669"/>
    <property type="project" value="UniProtKB-UniRule"/>
</dbReference>
<dbReference type="RefSeq" id="WP_053334815.1">
    <property type="nucleotide sequence ID" value="NZ_JMFG01000007.1"/>
</dbReference>
<evidence type="ECO:0000256" key="8">
    <source>
        <dbReference type="ARBA" id="ARBA00022741"/>
    </source>
</evidence>
<dbReference type="STRING" id="1312852.EG19_11030"/>
<keyword evidence="7 13" id="KW-0808">Transferase</keyword>
<keyword evidence="9 13" id="KW-0418">Kinase</keyword>
<comment type="caution">
    <text evidence="14">The sequence shown here is derived from an EMBL/GenBank/DDBJ whole genome shotgun (WGS) entry which is preliminary data.</text>
</comment>
<evidence type="ECO:0000256" key="6">
    <source>
        <dbReference type="ARBA" id="ARBA00022556"/>
    </source>
</evidence>
<dbReference type="GO" id="GO:0009245">
    <property type="term" value="P:lipid A biosynthetic process"/>
    <property type="evidence" value="ECO:0007669"/>
    <property type="project" value="UniProtKB-UniRule"/>
</dbReference>
<keyword evidence="5 13" id="KW-0444">Lipid biosynthesis</keyword>
<feature type="binding site" evidence="13">
    <location>
        <begin position="43"/>
        <end position="50"/>
    </location>
    <ligand>
        <name>ATP</name>
        <dbReference type="ChEBI" id="CHEBI:30616"/>
    </ligand>
</feature>
<dbReference type="AlphaFoldDB" id="A0A062XPI6"/>
<sequence>MSLQRLVNAPFEGLNFVLRFAVSRGLLPRKTAPLSVISVGNITMGGTGKTPLVEALARTLLELGAKPAILTRGYKRLGKTTVVLQGDPGPDWIQAGDEPSLLARRLPHVPVVVDADRLRGARKALSLGATHALLDDGFQHWPLAREVDLVVVDAKDPLGRQSWRREGPRALAFASRIVCVGKPTEQETARTALSRYHPLPPFAVSLQALGFFWQDRLRPLTELAEQKLLAFAGIAHPARFFRTLTETGAQLVATKPFPDHHPYTRAELELLLGEAKRQGAIPITTAKDAVRLPQDLAPEVAVLEVSLVPLQEPFTALVSPVLGIR</sequence>
<gene>
    <name evidence="13" type="primary">lpxK</name>
    <name evidence="14" type="ORF">EG19_11030</name>
</gene>
<dbReference type="GO" id="GO:0005524">
    <property type="term" value="F:ATP binding"/>
    <property type="evidence" value="ECO:0007669"/>
    <property type="project" value="UniProtKB-UniRule"/>
</dbReference>
<comment type="pathway">
    <text evidence="2 13">Glycolipid biosynthesis; lipid IV(A) biosynthesis; lipid IV(A) from (3R)-3-hydroxytetradecanoyl-[acyl-carrier-protein] and UDP-N-acetyl-alpha-D-glucosamine: step 6/6.</text>
</comment>
<evidence type="ECO:0000256" key="10">
    <source>
        <dbReference type="ARBA" id="ARBA00022840"/>
    </source>
</evidence>
<evidence type="ECO:0000256" key="13">
    <source>
        <dbReference type="HAMAP-Rule" id="MF_00409"/>
    </source>
</evidence>
<evidence type="ECO:0000256" key="3">
    <source>
        <dbReference type="ARBA" id="ARBA00012071"/>
    </source>
</evidence>
<name>A0A062XPI6_9BACT</name>
<dbReference type="NCBIfam" id="TIGR00682">
    <property type="entry name" value="lpxK"/>
    <property type="match status" value="1"/>
</dbReference>
<comment type="catalytic activity">
    <reaction evidence="13">
        <text>a lipid A disaccharide + ATP = a lipid IVA + ADP + H(+)</text>
        <dbReference type="Rhea" id="RHEA:67840"/>
        <dbReference type="ChEBI" id="CHEBI:15378"/>
        <dbReference type="ChEBI" id="CHEBI:30616"/>
        <dbReference type="ChEBI" id="CHEBI:176343"/>
        <dbReference type="ChEBI" id="CHEBI:176425"/>
        <dbReference type="ChEBI" id="CHEBI:456216"/>
        <dbReference type="EC" id="2.7.1.130"/>
    </reaction>
</comment>
<dbReference type="InterPro" id="IPR027417">
    <property type="entry name" value="P-loop_NTPase"/>
</dbReference>
<keyword evidence="11 13" id="KW-0443">Lipid metabolism</keyword>
<dbReference type="HAMAP" id="MF_00409">
    <property type="entry name" value="LpxK"/>
    <property type="match status" value="1"/>
</dbReference>
<evidence type="ECO:0000313" key="15">
    <source>
        <dbReference type="Proteomes" id="UP000027284"/>
    </source>
</evidence>
<keyword evidence="10 13" id="KW-0067">ATP-binding</keyword>
<dbReference type="OrthoDB" id="9789797at2"/>
<organism evidence="14 15">
    <name type="scientific">Thermoanaerobaculum aquaticum</name>
    <dbReference type="NCBI Taxonomy" id="1312852"/>
    <lineage>
        <taxon>Bacteria</taxon>
        <taxon>Pseudomonadati</taxon>
        <taxon>Acidobacteriota</taxon>
        <taxon>Thermoanaerobaculia</taxon>
        <taxon>Thermoanaerobaculales</taxon>
        <taxon>Thermoanaerobaculaceae</taxon>
        <taxon>Thermoanaerobaculum</taxon>
    </lineage>
</organism>
<evidence type="ECO:0000313" key="14">
    <source>
        <dbReference type="EMBL" id="KDA54497.1"/>
    </source>
</evidence>
<dbReference type="UniPathway" id="UPA00359">
    <property type="reaction ID" value="UER00482"/>
</dbReference>
<dbReference type="EC" id="2.7.1.130" evidence="3 13"/>
<evidence type="ECO:0000256" key="5">
    <source>
        <dbReference type="ARBA" id="ARBA00022516"/>
    </source>
</evidence>
<evidence type="ECO:0000256" key="7">
    <source>
        <dbReference type="ARBA" id="ARBA00022679"/>
    </source>
</evidence>